<protein>
    <submittedName>
        <fullName evidence="2">Uncharacterized protein</fullName>
    </submittedName>
</protein>
<accession>A0ABR1HJ61</accession>
<dbReference type="EMBL" id="JAZAVJ010000027">
    <property type="protein sequence ID" value="KAK7420768.1"/>
    <property type="molecule type" value="Genomic_DNA"/>
</dbReference>
<feature type="compositionally biased region" description="Low complexity" evidence="1">
    <location>
        <begin position="25"/>
        <end position="34"/>
    </location>
</feature>
<feature type="region of interest" description="Disordered" evidence="1">
    <location>
        <begin position="1"/>
        <end position="34"/>
    </location>
</feature>
<evidence type="ECO:0000256" key="1">
    <source>
        <dbReference type="SAM" id="MobiDB-lite"/>
    </source>
</evidence>
<proteinExistence type="predicted"/>
<reference evidence="2 3" key="1">
    <citation type="journal article" date="2025" name="Microbiol. Resour. Announc.">
        <title>Draft genome sequences for Neonectria magnoliae and Neonectria punicea, canker pathogens of Liriodendron tulipifera and Acer saccharum in West Virginia.</title>
        <authorList>
            <person name="Petronek H.M."/>
            <person name="Kasson M.T."/>
            <person name="Metheny A.M."/>
            <person name="Stauder C.M."/>
            <person name="Lovett B."/>
            <person name="Lynch S.C."/>
            <person name="Garnas J.R."/>
            <person name="Kasson L.R."/>
            <person name="Stajich J.E."/>
        </authorList>
    </citation>
    <scope>NUCLEOTIDE SEQUENCE [LARGE SCALE GENOMIC DNA]</scope>
    <source>
        <strain evidence="2 3">NRRL 64653</strain>
    </source>
</reference>
<evidence type="ECO:0000313" key="3">
    <source>
        <dbReference type="Proteomes" id="UP001498476"/>
    </source>
</evidence>
<keyword evidence="3" id="KW-1185">Reference proteome</keyword>
<dbReference type="Proteomes" id="UP001498476">
    <property type="component" value="Unassembled WGS sequence"/>
</dbReference>
<name>A0ABR1HJ61_9HYPO</name>
<gene>
    <name evidence="2" type="ORF">QQX98_002572</name>
</gene>
<evidence type="ECO:0000313" key="2">
    <source>
        <dbReference type="EMBL" id="KAK7420768.1"/>
    </source>
</evidence>
<comment type="caution">
    <text evidence="2">The sequence shown here is derived from an EMBL/GenBank/DDBJ whole genome shotgun (WGS) entry which is preliminary data.</text>
</comment>
<organism evidence="2 3">
    <name type="scientific">Neonectria punicea</name>
    <dbReference type="NCBI Taxonomy" id="979145"/>
    <lineage>
        <taxon>Eukaryota</taxon>
        <taxon>Fungi</taxon>
        <taxon>Dikarya</taxon>
        <taxon>Ascomycota</taxon>
        <taxon>Pezizomycotina</taxon>
        <taxon>Sordariomycetes</taxon>
        <taxon>Hypocreomycetidae</taxon>
        <taxon>Hypocreales</taxon>
        <taxon>Nectriaceae</taxon>
        <taxon>Neonectria</taxon>
    </lineage>
</organism>
<sequence>MKRSAPVDDDDVALPAPKRQDRFPVQRSPASSVSAAVPLPEVIDLASNDLASDGLPYEDYLDDGPEYRTFRDEEAYEEQGEVHRGEKIPPKPQRSQLCGCKGRCGNPFYRMSEIFAGPEGTPATETRPHDCFAEWFRHESLSHPEHTTLEYIFETIYASLCKDHDPELRDAPTSWKDRWDAAGVADRDASDPDKREMMRELRALAETLGQHGVYLALCVL</sequence>